<gene>
    <name evidence="2" type="ORF">GCM10010468_62730</name>
</gene>
<comment type="caution">
    <text evidence="2">The sequence shown here is derived from an EMBL/GenBank/DDBJ whole genome shotgun (WGS) entry which is preliminary data.</text>
</comment>
<evidence type="ECO:0008006" key="4">
    <source>
        <dbReference type="Google" id="ProtNLM"/>
    </source>
</evidence>
<dbReference type="Proteomes" id="UP001501237">
    <property type="component" value="Unassembled WGS sequence"/>
</dbReference>
<keyword evidence="3" id="KW-1185">Reference proteome</keyword>
<evidence type="ECO:0000313" key="3">
    <source>
        <dbReference type="Proteomes" id="UP001501237"/>
    </source>
</evidence>
<name>A0ABP6QJ00_9ACTN</name>
<dbReference type="EMBL" id="BAAAUV010000022">
    <property type="protein sequence ID" value="GAA3231585.1"/>
    <property type="molecule type" value="Genomic_DNA"/>
</dbReference>
<sequence length="175" mass="19336">MERRLLLPAVTGIAAAASSLVVMGAGAASATTTTCDTHPWIGQVQGRPYNLSAHSRTGDYLWHDRKGFHLRVTHKRKDKRIYSGAITASTKIVSLRRVKLEKKDKVWLSPDHKTVYFALNNHGRIDGFDFRTACATSLTVSDLKIGTTPQATGKVYLGHRRSHPATIPFTVTRRA</sequence>
<organism evidence="2 3">
    <name type="scientific">Actinocorallia longicatena</name>
    <dbReference type="NCBI Taxonomy" id="111803"/>
    <lineage>
        <taxon>Bacteria</taxon>
        <taxon>Bacillati</taxon>
        <taxon>Actinomycetota</taxon>
        <taxon>Actinomycetes</taxon>
        <taxon>Streptosporangiales</taxon>
        <taxon>Thermomonosporaceae</taxon>
        <taxon>Actinocorallia</taxon>
    </lineage>
</organism>
<feature type="chain" id="PRO_5046497755" description="WD40 repeat protein" evidence="1">
    <location>
        <begin position="31"/>
        <end position="175"/>
    </location>
</feature>
<reference evidence="3" key="1">
    <citation type="journal article" date="2019" name="Int. J. Syst. Evol. Microbiol.">
        <title>The Global Catalogue of Microorganisms (GCM) 10K type strain sequencing project: providing services to taxonomists for standard genome sequencing and annotation.</title>
        <authorList>
            <consortium name="The Broad Institute Genomics Platform"/>
            <consortium name="The Broad Institute Genome Sequencing Center for Infectious Disease"/>
            <person name="Wu L."/>
            <person name="Ma J."/>
        </authorList>
    </citation>
    <scope>NUCLEOTIDE SEQUENCE [LARGE SCALE GENOMIC DNA]</scope>
    <source>
        <strain evidence="3">JCM 9377</strain>
    </source>
</reference>
<evidence type="ECO:0000256" key="1">
    <source>
        <dbReference type="SAM" id="SignalP"/>
    </source>
</evidence>
<evidence type="ECO:0000313" key="2">
    <source>
        <dbReference type="EMBL" id="GAA3231585.1"/>
    </source>
</evidence>
<keyword evidence="1" id="KW-0732">Signal</keyword>
<proteinExistence type="predicted"/>
<feature type="signal peptide" evidence="1">
    <location>
        <begin position="1"/>
        <end position="30"/>
    </location>
</feature>
<accession>A0ABP6QJ00</accession>
<protein>
    <recommendedName>
        <fullName evidence="4">WD40 repeat protein</fullName>
    </recommendedName>
</protein>
<dbReference type="RefSeq" id="WP_344835515.1">
    <property type="nucleotide sequence ID" value="NZ_BAAAUV010000022.1"/>
</dbReference>